<protein>
    <recommendedName>
        <fullName evidence="2">DUF6598 domain-containing protein</fullName>
    </recommendedName>
</protein>
<feature type="region of interest" description="Disordered" evidence="1">
    <location>
        <begin position="1"/>
        <end position="65"/>
    </location>
</feature>
<feature type="compositionally biased region" description="Basic residues" evidence="1">
    <location>
        <begin position="10"/>
        <end position="26"/>
    </location>
</feature>
<dbReference type="PANTHER" id="PTHR33065:SF110">
    <property type="entry name" value="DUF6598 DOMAIN-CONTAINING PROTEIN"/>
    <property type="match status" value="1"/>
</dbReference>
<evidence type="ECO:0000313" key="4">
    <source>
        <dbReference type="Proteomes" id="UP001231189"/>
    </source>
</evidence>
<evidence type="ECO:0000256" key="1">
    <source>
        <dbReference type="SAM" id="MobiDB-lite"/>
    </source>
</evidence>
<comment type="caution">
    <text evidence="3">The sequence shown here is derived from an EMBL/GenBank/DDBJ whole genome shotgun (WGS) entry which is preliminary data.</text>
</comment>
<keyword evidence="4" id="KW-1185">Reference proteome</keyword>
<proteinExistence type="predicted"/>
<feature type="compositionally biased region" description="Basic and acidic residues" evidence="1">
    <location>
        <begin position="27"/>
        <end position="46"/>
    </location>
</feature>
<dbReference type="Pfam" id="PF20241">
    <property type="entry name" value="DUF6598"/>
    <property type="match status" value="1"/>
</dbReference>
<evidence type="ECO:0000259" key="2">
    <source>
        <dbReference type="Pfam" id="PF20241"/>
    </source>
</evidence>
<evidence type="ECO:0000313" key="3">
    <source>
        <dbReference type="EMBL" id="KAK1644041.1"/>
    </source>
</evidence>
<dbReference type="InterPro" id="IPR046533">
    <property type="entry name" value="DUF6598"/>
</dbReference>
<name>A0AAD8W532_LOLMU</name>
<dbReference type="AlphaFoldDB" id="A0AAD8W532"/>
<gene>
    <name evidence="3" type="ORF">QYE76_061846</name>
</gene>
<organism evidence="3 4">
    <name type="scientific">Lolium multiflorum</name>
    <name type="common">Italian ryegrass</name>
    <name type="synonym">Lolium perenne subsp. multiflorum</name>
    <dbReference type="NCBI Taxonomy" id="4521"/>
    <lineage>
        <taxon>Eukaryota</taxon>
        <taxon>Viridiplantae</taxon>
        <taxon>Streptophyta</taxon>
        <taxon>Embryophyta</taxon>
        <taxon>Tracheophyta</taxon>
        <taxon>Spermatophyta</taxon>
        <taxon>Magnoliopsida</taxon>
        <taxon>Liliopsida</taxon>
        <taxon>Poales</taxon>
        <taxon>Poaceae</taxon>
        <taxon>BOP clade</taxon>
        <taxon>Pooideae</taxon>
        <taxon>Poodae</taxon>
        <taxon>Poeae</taxon>
        <taxon>Poeae Chloroplast Group 2 (Poeae type)</taxon>
        <taxon>Loliodinae</taxon>
        <taxon>Loliinae</taxon>
        <taxon>Lolium</taxon>
    </lineage>
</organism>
<feature type="domain" description="DUF6598" evidence="2">
    <location>
        <begin position="106"/>
        <end position="347"/>
    </location>
</feature>
<dbReference type="EMBL" id="JAUUTY010000004">
    <property type="protein sequence ID" value="KAK1644041.1"/>
    <property type="molecule type" value="Genomic_DNA"/>
</dbReference>
<accession>A0AAD8W532</accession>
<dbReference type="PANTHER" id="PTHR33065">
    <property type="entry name" value="OS07G0486400 PROTEIN"/>
    <property type="match status" value="1"/>
</dbReference>
<reference evidence="3" key="1">
    <citation type="submission" date="2023-07" db="EMBL/GenBank/DDBJ databases">
        <title>A chromosome-level genome assembly of Lolium multiflorum.</title>
        <authorList>
            <person name="Chen Y."/>
            <person name="Copetti D."/>
            <person name="Kolliker R."/>
            <person name="Studer B."/>
        </authorList>
    </citation>
    <scope>NUCLEOTIDE SEQUENCE</scope>
    <source>
        <strain evidence="3">02402/16</strain>
        <tissue evidence="3">Leaf</tissue>
    </source>
</reference>
<dbReference type="Proteomes" id="UP001231189">
    <property type="component" value="Unassembled WGS sequence"/>
</dbReference>
<sequence>MKGTAGLTRQQRRSKSKLATATRKKKKTEELPSVRKRDSGTAKETRGGGASPYHDRMPVEQDEDDGRDTFHQWYMQTWGNLIAAIPSMRLTDCPVAPRGPVHTSETLQVFTVRISPGDASGLSWPLHVYGVIAARDLVDYKRNIIFERGRDDCHTITEQAPYLELTGPTRAVVLLDPVHFEVDLKVKGTRQSDEDQDLIFLSTSFRNPPRLLEVSYTGKNCTLEWTMGHISSSIEATISMKVIHGSWPDGFRGFFAAKTASIDGMEFALLLTGDDKLPVAEDGMIRLQRQVVCAEIDKEEEHLEVCVEANNGVAGGRYDDALLFTPQRYGRLSGDLSVASCEIEVTVAWSLVECY</sequence>